<comment type="function">
    <text evidence="8">Cell division protein that may be involved in stabilizing or promoting the assembly of the division complex.</text>
</comment>
<keyword evidence="5 8" id="KW-1133">Transmembrane helix</keyword>
<gene>
    <name evidence="8 11" type="primary">divIB</name>
    <name evidence="10" type="ORF">ALV80_07015</name>
    <name evidence="11" type="ORF">LH5_00708</name>
</gene>
<comment type="subcellular location">
    <subcellularLocation>
        <location evidence="8">Cell membrane</location>
        <topology evidence="8">Single-pass type II membrane protein</topology>
    </subcellularLocation>
    <subcellularLocation>
        <location evidence="1">Membrane</location>
    </subcellularLocation>
    <text evidence="8">Localizes to the division septum.</text>
</comment>
<dbReference type="HAMAP" id="MF_00912">
    <property type="entry name" value="DivIB"/>
    <property type="match status" value="1"/>
</dbReference>
<evidence type="ECO:0000256" key="8">
    <source>
        <dbReference type="HAMAP-Rule" id="MF_00912"/>
    </source>
</evidence>
<dbReference type="Proteomes" id="UP000267945">
    <property type="component" value="Chromosome"/>
</dbReference>
<dbReference type="EMBL" id="CP012381">
    <property type="protein sequence ID" value="ALI52825.1"/>
    <property type="molecule type" value="Genomic_DNA"/>
</dbReference>
<dbReference type="GeneID" id="99756875"/>
<dbReference type="InterPro" id="IPR013685">
    <property type="entry name" value="POTRA_FtsQ_type"/>
</dbReference>
<reference evidence="10 12" key="1">
    <citation type="submission" date="2015-08" db="EMBL/GenBank/DDBJ databases">
        <title>Complete genome sequence of Lactobacillus helveticus CAUH18, a probiotic strain originated from koumiss.</title>
        <authorList>
            <person name="Yang Y."/>
            <person name="Hao Y."/>
        </authorList>
    </citation>
    <scope>NUCLEOTIDE SEQUENCE [LARGE SCALE GENOMIC DNA]</scope>
    <source>
        <strain evidence="10 12">CAUH18</strain>
    </source>
</reference>
<evidence type="ECO:0000313" key="13">
    <source>
        <dbReference type="Proteomes" id="UP000267945"/>
    </source>
</evidence>
<keyword evidence="7 8" id="KW-0131">Cell cycle</keyword>
<dbReference type="Pfam" id="PF08478">
    <property type="entry name" value="POTRA_1"/>
    <property type="match status" value="1"/>
</dbReference>
<dbReference type="Gene3D" id="3.40.50.10960">
    <property type="match status" value="1"/>
</dbReference>
<dbReference type="InterPro" id="IPR034746">
    <property type="entry name" value="POTRA"/>
</dbReference>
<dbReference type="PROSITE" id="PS51779">
    <property type="entry name" value="POTRA"/>
    <property type="match status" value="1"/>
</dbReference>
<evidence type="ECO:0000256" key="3">
    <source>
        <dbReference type="ARBA" id="ARBA00022618"/>
    </source>
</evidence>
<dbReference type="AlphaFoldDB" id="A0A3Q8SPD7"/>
<keyword evidence="6 8" id="KW-0472">Membrane</keyword>
<evidence type="ECO:0000313" key="10">
    <source>
        <dbReference type="EMBL" id="ALI52825.1"/>
    </source>
</evidence>
<dbReference type="GO" id="GO:0043093">
    <property type="term" value="P:FtsZ-dependent cytokinesis"/>
    <property type="evidence" value="ECO:0007669"/>
    <property type="project" value="UniProtKB-UniRule"/>
</dbReference>
<dbReference type="InterPro" id="IPR026580">
    <property type="entry name" value="DivIB"/>
</dbReference>
<dbReference type="PANTHER" id="PTHR37820">
    <property type="entry name" value="CELL DIVISION PROTEIN DIVIB"/>
    <property type="match status" value="1"/>
</dbReference>
<sequence length="285" mass="31821">MAKKPVTRIDPRKELSPYLNHEFNQQKNSRKSQAKISASLSSLQAERRRSLRRRLGLIMSVSILAIAGLGYYISPLANISTVKVIGASDLPIKGIVKASKIKASDKVFDYLFQQKDLSQKLSKKYPEIESAQAHLGHVNQLILQINERKTVGYLKDGDDYRKILSNSKLGSTAITWTKVDQDKPIFVGYNKSSSLKEDLNLFNSLPKSFQNQVKLLSGNTRRKSQVILVMKDGNVIIGSTVTLKSKLKYYDEIKVKAGKNSLIDLEIGAFSRPLTSSEKKAYGVS</sequence>
<comment type="similarity">
    <text evidence="8">Belongs to the FtsQ/DivIB family. DivIB subfamily.</text>
</comment>
<evidence type="ECO:0000256" key="7">
    <source>
        <dbReference type="ARBA" id="ARBA00023306"/>
    </source>
</evidence>
<reference evidence="11 13" key="2">
    <citation type="submission" date="2017-02" db="EMBL/GenBank/DDBJ databases">
        <title>Complete genome sequence of Lactobacillus helveticus.</title>
        <authorList>
            <person name="Kim J.F."/>
            <person name="Chung Y."/>
            <person name="Kwak M."/>
        </authorList>
    </citation>
    <scope>NUCLEOTIDE SEQUENCE [LARGE SCALE GENOMIC DNA]</scope>
    <source>
        <strain evidence="11 13">LH5</strain>
    </source>
</reference>
<evidence type="ECO:0000256" key="4">
    <source>
        <dbReference type="ARBA" id="ARBA00022692"/>
    </source>
</evidence>
<proteinExistence type="inferred from homology"/>
<evidence type="ECO:0000313" key="12">
    <source>
        <dbReference type="Proteomes" id="UP000063930"/>
    </source>
</evidence>
<evidence type="ECO:0000259" key="9">
    <source>
        <dbReference type="PROSITE" id="PS51779"/>
    </source>
</evidence>
<keyword evidence="2 8" id="KW-1003">Cell membrane</keyword>
<evidence type="ECO:0000256" key="5">
    <source>
        <dbReference type="ARBA" id="ARBA00022989"/>
    </source>
</evidence>
<feature type="transmembrane region" description="Helical" evidence="8">
    <location>
        <begin position="55"/>
        <end position="73"/>
    </location>
</feature>
<dbReference type="RefSeq" id="WP_014919032.1">
    <property type="nucleotide sequence ID" value="NZ_CP012381.1"/>
</dbReference>
<evidence type="ECO:0000256" key="6">
    <source>
        <dbReference type="ARBA" id="ARBA00023136"/>
    </source>
</evidence>
<dbReference type="EMBL" id="CP019581">
    <property type="protein sequence ID" value="AZK90968.1"/>
    <property type="molecule type" value="Genomic_DNA"/>
</dbReference>
<evidence type="ECO:0000256" key="2">
    <source>
        <dbReference type="ARBA" id="ARBA00022475"/>
    </source>
</evidence>
<feature type="domain" description="POTRA" evidence="9">
    <location>
        <begin position="77"/>
        <end position="148"/>
    </location>
</feature>
<evidence type="ECO:0000256" key="1">
    <source>
        <dbReference type="ARBA" id="ARBA00004370"/>
    </source>
</evidence>
<keyword evidence="3 8" id="KW-0132">Cell division</keyword>
<dbReference type="PANTHER" id="PTHR37820:SF1">
    <property type="entry name" value="CELL DIVISION PROTEIN FTSQ"/>
    <property type="match status" value="1"/>
</dbReference>
<dbReference type="Proteomes" id="UP000063930">
    <property type="component" value="Chromosome"/>
</dbReference>
<evidence type="ECO:0000313" key="11">
    <source>
        <dbReference type="EMBL" id="AZK90968.1"/>
    </source>
</evidence>
<dbReference type="InterPro" id="IPR050487">
    <property type="entry name" value="FtsQ_DivIB"/>
</dbReference>
<organism evidence="11 13">
    <name type="scientific">Lactobacillus helveticus</name>
    <name type="common">Lactobacillus suntoryeus</name>
    <dbReference type="NCBI Taxonomy" id="1587"/>
    <lineage>
        <taxon>Bacteria</taxon>
        <taxon>Bacillati</taxon>
        <taxon>Bacillota</taxon>
        <taxon>Bacilli</taxon>
        <taxon>Lactobacillales</taxon>
        <taxon>Lactobacillaceae</taxon>
        <taxon>Lactobacillus</taxon>
    </lineage>
</organism>
<dbReference type="GO" id="GO:0032153">
    <property type="term" value="C:cell division site"/>
    <property type="evidence" value="ECO:0007669"/>
    <property type="project" value="UniProtKB-UniRule"/>
</dbReference>
<dbReference type="GO" id="GO:0005886">
    <property type="term" value="C:plasma membrane"/>
    <property type="evidence" value="ECO:0007669"/>
    <property type="project" value="UniProtKB-SubCell"/>
</dbReference>
<accession>A0A3Q8SPD7</accession>
<protein>
    <recommendedName>
        <fullName evidence="8">Cell division protein DivIB</fullName>
    </recommendedName>
</protein>
<name>A0A3Q8SPD7_LACHE</name>
<keyword evidence="4 8" id="KW-0812">Transmembrane</keyword>